<dbReference type="OrthoDB" id="9804126at2"/>
<dbReference type="RefSeq" id="WP_075277266.1">
    <property type="nucleotide sequence ID" value="NZ_CP016908.1"/>
</dbReference>
<dbReference type="KEGG" id="pabo:BCY86_07870"/>
<evidence type="ECO:0000313" key="1">
    <source>
        <dbReference type="EMBL" id="APS00597.1"/>
    </source>
</evidence>
<dbReference type="EMBL" id="CP016908">
    <property type="protein sequence ID" value="APS00597.1"/>
    <property type="molecule type" value="Genomic_DNA"/>
</dbReference>
<sequence length="69" mass="7682">MCAWMPSQAGLSPGYFIEGIPKNLPMSASPGEKHKKIFLIDRTDSSSCSLPLFVIEGDEYNAVYWQKSL</sequence>
<reference evidence="1 2" key="1">
    <citation type="submission" date="2016-08" db="EMBL/GenBank/DDBJ databases">
        <title>Identification and validation of antigenic proteins from Pajaroellobacter abortibovis using de-novo genome sequence assembly and reverse vaccinology.</title>
        <authorList>
            <person name="Welly B.T."/>
            <person name="Miller M.R."/>
            <person name="Stott J.L."/>
            <person name="Blanchard M.T."/>
            <person name="Islas-Trejo A.D."/>
            <person name="O'Rourke S.M."/>
            <person name="Young A.E."/>
            <person name="Medrano J.F."/>
            <person name="Van Eenennaam A.L."/>
        </authorList>
    </citation>
    <scope>NUCLEOTIDE SEQUENCE [LARGE SCALE GENOMIC DNA]</scope>
    <source>
        <strain evidence="1 2">BTF92-0548A/99-0131</strain>
    </source>
</reference>
<proteinExistence type="predicted"/>
<gene>
    <name evidence="1" type="ORF">BCY86_07870</name>
</gene>
<name>A0A1L6MYR1_9BACT</name>
<dbReference type="Proteomes" id="UP000185544">
    <property type="component" value="Chromosome"/>
</dbReference>
<dbReference type="STRING" id="1882918.BCY86_07870"/>
<keyword evidence="2" id="KW-1185">Reference proteome</keyword>
<dbReference type="AlphaFoldDB" id="A0A1L6MYR1"/>
<protein>
    <submittedName>
        <fullName evidence="1">Uncharacterized protein</fullName>
    </submittedName>
</protein>
<organism evidence="1 2">
    <name type="scientific">Pajaroellobacter abortibovis</name>
    <dbReference type="NCBI Taxonomy" id="1882918"/>
    <lineage>
        <taxon>Bacteria</taxon>
        <taxon>Pseudomonadati</taxon>
        <taxon>Myxococcota</taxon>
        <taxon>Polyangia</taxon>
        <taxon>Polyangiales</taxon>
        <taxon>Polyangiaceae</taxon>
    </lineage>
</organism>
<accession>A0A1L6MYR1</accession>
<evidence type="ECO:0000313" key="2">
    <source>
        <dbReference type="Proteomes" id="UP000185544"/>
    </source>
</evidence>